<feature type="transmembrane region" description="Helical" evidence="1">
    <location>
        <begin position="110"/>
        <end position="130"/>
    </location>
</feature>
<reference evidence="3" key="1">
    <citation type="journal article" date="2019" name="Int. J. Syst. Evol. Microbiol.">
        <title>The Global Catalogue of Microorganisms (GCM) 10K type strain sequencing project: providing services to taxonomists for standard genome sequencing and annotation.</title>
        <authorList>
            <consortium name="The Broad Institute Genomics Platform"/>
            <consortium name="The Broad Institute Genome Sequencing Center for Infectious Disease"/>
            <person name="Wu L."/>
            <person name="Ma J."/>
        </authorList>
    </citation>
    <scope>NUCLEOTIDE SEQUENCE [LARGE SCALE GENOMIC DNA]</scope>
    <source>
        <strain evidence="3">CGMCC 4.1469</strain>
    </source>
</reference>
<accession>A0ABW0KRF5</accession>
<evidence type="ECO:0000313" key="2">
    <source>
        <dbReference type="EMBL" id="MFC5455959.1"/>
    </source>
</evidence>
<evidence type="ECO:0000313" key="3">
    <source>
        <dbReference type="Proteomes" id="UP001596052"/>
    </source>
</evidence>
<evidence type="ECO:0000256" key="1">
    <source>
        <dbReference type="SAM" id="Phobius"/>
    </source>
</evidence>
<protein>
    <submittedName>
        <fullName evidence="2">Uncharacterized protein</fullName>
    </submittedName>
</protein>
<keyword evidence="3" id="KW-1185">Reference proteome</keyword>
<proteinExistence type="predicted"/>
<comment type="caution">
    <text evidence="2">The sequence shown here is derived from an EMBL/GenBank/DDBJ whole genome shotgun (WGS) entry which is preliminary data.</text>
</comment>
<gene>
    <name evidence="2" type="ORF">ACFQDI_13930</name>
</gene>
<dbReference type="Proteomes" id="UP001596052">
    <property type="component" value="Unassembled WGS sequence"/>
</dbReference>
<feature type="transmembrane region" description="Helical" evidence="1">
    <location>
        <begin position="80"/>
        <end position="104"/>
    </location>
</feature>
<sequence length="159" mass="18149">MPFSFHGFGTAYYGECDFRPDGSYVTTEWISAFLLPVLPFRSVRLVRMPGKDLNLVVVSSEGFLVIERTTLHWRQVMRTYGFMACYAAYLVGLSTAVDSLGLSWGQISPTWAIVIFLFVLTLPLFLLLFLRHKARRRAIFSPEAQIETLKKLRAHISPK</sequence>
<keyword evidence="1" id="KW-0812">Transmembrane</keyword>
<dbReference type="EMBL" id="JBHSMQ010000004">
    <property type="protein sequence ID" value="MFC5455959.1"/>
    <property type="molecule type" value="Genomic_DNA"/>
</dbReference>
<organism evidence="2 3">
    <name type="scientific">Prosthecobacter fluviatilis</name>
    <dbReference type="NCBI Taxonomy" id="445931"/>
    <lineage>
        <taxon>Bacteria</taxon>
        <taxon>Pseudomonadati</taxon>
        <taxon>Verrucomicrobiota</taxon>
        <taxon>Verrucomicrobiia</taxon>
        <taxon>Verrucomicrobiales</taxon>
        <taxon>Verrucomicrobiaceae</taxon>
        <taxon>Prosthecobacter</taxon>
    </lineage>
</organism>
<name>A0ABW0KRF5_9BACT</name>
<dbReference type="RefSeq" id="WP_377167647.1">
    <property type="nucleotide sequence ID" value="NZ_JBHSMQ010000004.1"/>
</dbReference>
<keyword evidence="1" id="KW-0472">Membrane</keyword>
<keyword evidence="1" id="KW-1133">Transmembrane helix</keyword>